<feature type="transmembrane region" description="Helical" evidence="1">
    <location>
        <begin position="199"/>
        <end position="217"/>
    </location>
</feature>
<evidence type="ECO:0000313" key="3">
    <source>
        <dbReference type="Proteomes" id="UP000288227"/>
    </source>
</evidence>
<accession>A0A401U8L9</accession>
<dbReference type="OrthoDB" id="5189031at2"/>
<name>A0A401U8L9_9BACT</name>
<proteinExistence type="predicted"/>
<feature type="transmembrane region" description="Helical" evidence="1">
    <location>
        <begin position="105"/>
        <end position="124"/>
    </location>
</feature>
<keyword evidence="1" id="KW-1133">Transmembrane helix</keyword>
<keyword evidence="3" id="KW-1185">Reference proteome</keyword>
<dbReference type="RefSeq" id="WP_127121863.1">
    <property type="nucleotide sequence ID" value="NZ_BHXQ01000002.1"/>
</dbReference>
<organism evidence="2 3">
    <name type="scientific">Chryseotalea sanaruensis</name>
    <dbReference type="NCBI Taxonomy" id="2482724"/>
    <lineage>
        <taxon>Bacteria</taxon>
        <taxon>Pseudomonadati</taxon>
        <taxon>Bacteroidota</taxon>
        <taxon>Cytophagia</taxon>
        <taxon>Cytophagales</taxon>
        <taxon>Chryseotaleaceae</taxon>
        <taxon>Chryseotalea</taxon>
    </lineage>
</organism>
<feature type="transmembrane region" description="Helical" evidence="1">
    <location>
        <begin position="144"/>
        <end position="166"/>
    </location>
</feature>
<evidence type="ECO:0000256" key="1">
    <source>
        <dbReference type="SAM" id="Phobius"/>
    </source>
</evidence>
<feature type="transmembrane region" description="Helical" evidence="1">
    <location>
        <begin position="172"/>
        <end position="192"/>
    </location>
</feature>
<feature type="transmembrane region" description="Helical" evidence="1">
    <location>
        <begin position="76"/>
        <end position="99"/>
    </location>
</feature>
<dbReference type="AlphaFoldDB" id="A0A401U8L9"/>
<gene>
    <name evidence="2" type="ORF">SanaruYs_14510</name>
</gene>
<dbReference type="InterPro" id="IPR038330">
    <property type="entry name" value="TspO/MBR-related_sf"/>
</dbReference>
<comment type="caution">
    <text evidence="2">The sequence shown here is derived from an EMBL/GenBank/DDBJ whole genome shotgun (WGS) entry which is preliminary data.</text>
</comment>
<dbReference type="PANTHER" id="PTHR33802:SF1">
    <property type="entry name" value="XK-RELATED PROTEIN"/>
    <property type="match status" value="1"/>
</dbReference>
<feature type="transmembrane region" description="Helical" evidence="1">
    <location>
        <begin position="223"/>
        <end position="244"/>
    </location>
</feature>
<protein>
    <submittedName>
        <fullName evidence="2">Lantibiotic ABC transporter permease</fullName>
    </submittedName>
</protein>
<dbReference type="EMBL" id="BHXQ01000002">
    <property type="protein sequence ID" value="GCC51230.1"/>
    <property type="molecule type" value="Genomic_DNA"/>
</dbReference>
<dbReference type="PANTHER" id="PTHR33802">
    <property type="entry name" value="SI:CH211-161H7.5-RELATED"/>
    <property type="match status" value="1"/>
</dbReference>
<dbReference type="Proteomes" id="UP000288227">
    <property type="component" value="Unassembled WGS sequence"/>
</dbReference>
<evidence type="ECO:0000313" key="2">
    <source>
        <dbReference type="EMBL" id="GCC51230.1"/>
    </source>
</evidence>
<keyword evidence="1" id="KW-0472">Membrane</keyword>
<reference evidence="2 3" key="1">
    <citation type="submission" date="2018-11" db="EMBL/GenBank/DDBJ databases">
        <title>Chryseotalea sanarue gen. nov., sp., nov., a member of the family Cytophagaceae, isolated from a brackish lake in Hamamatsu Japan.</title>
        <authorList>
            <person name="Maejima Y."/>
            <person name="Iino T."/>
            <person name="Muraguchi Y."/>
            <person name="Fukuda K."/>
            <person name="Ohkuma M."/>
            <person name="Moriuchi R."/>
            <person name="Dohra H."/>
            <person name="Kimbara K."/>
            <person name="Shintani M."/>
        </authorList>
    </citation>
    <scope>NUCLEOTIDE SEQUENCE [LARGE SCALE GENOMIC DNA]</scope>
    <source>
        <strain evidence="2 3">Ys</strain>
    </source>
</reference>
<sequence length="252" mass="28183">MKSTKYNAFLTTVAFIATITANALANILPINGLNTGEVSALYPSLFTPAGITFSIWSVIYLLLLGYVVLQWLKSDAYVFAETAKLFWISCLLNISWIFAWHYLKVSISVTIMLLLLLTLAQLFLKVRKISMNTVVEKVFVRLPFTLYFAWICVATIANISALLVSIQWPGLNIAQATWAIIMMTVAALLGIFVTTKYRVAPFAIVIAWALFGIYVKWQGTDNYAIAYAALSLLLIVLGSAFNTWRRLRFAVL</sequence>
<dbReference type="Gene3D" id="1.20.1260.100">
    <property type="entry name" value="TspO/MBR protein"/>
    <property type="match status" value="1"/>
</dbReference>
<keyword evidence="1" id="KW-0812">Transmembrane</keyword>
<feature type="transmembrane region" description="Helical" evidence="1">
    <location>
        <begin position="49"/>
        <end position="69"/>
    </location>
</feature>